<dbReference type="EMBL" id="AEPW01000008">
    <property type="protein sequence ID" value="EFU77711.1"/>
    <property type="molecule type" value="Genomic_DNA"/>
</dbReference>
<dbReference type="AlphaFoldDB" id="E6LK71"/>
<comment type="caution">
    <text evidence="1">The sequence shown here is derived from an EMBL/GenBank/DDBJ whole genome shotgun (WGS) entry which is preliminary data.</text>
</comment>
<proteinExistence type="predicted"/>
<sequence>MTAKPIKIEILTSYISDIGGIVEAVRKLRKSNPDETLEVTVRVEKMCSTHKVIKADFKKPLDYLLLLQLLDQKTGKSLV</sequence>
<accession>E6LK71</accession>
<protein>
    <submittedName>
        <fullName evidence="1">Uncharacterized protein</fullName>
    </submittedName>
</protein>
<gene>
    <name evidence="1" type="ORF">HMPREF0381_0356</name>
</gene>
<evidence type="ECO:0000313" key="1">
    <source>
        <dbReference type="EMBL" id="EFU77711.1"/>
    </source>
</evidence>
<name>E6LK71_9FIRM</name>
<organism evidence="1 2">
    <name type="scientific">Lachnoanaerobaculum saburreum DSM 3986</name>
    <dbReference type="NCBI Taxonomy" id="887325"/>
    <lineage>
        <taxon>Bacteria</taxon>
        <taxon>Bacillati</taxon>
        <taxon>Bacillota</taxon>
        <taxon>Clostridia</taxon>
        <taxon>Lachnospirales</taxon>
        <taxon>Lachnospiraceae</taxon>
        <taxon>Lachnoanaerobaculum</taxon>
    </lineage>
</organism>
<reference evidence="1 2" key="1">
    <citation type="submission" date="2010-12" db="EMBL/GenBank/DDBJ databases">
        <authorList>
            <person name="Muzny D."/>
            <person name="Qin X."/>
            <person name="Deng J."/>
            <person name="Jiang H."/>
            <person name="Liu Y."/>
            <person name="Qu J."/>
            <person name="Song X.-Z."/>
            <person name="Zhang L."/>
            <person name="Thornton R."/>
            <person name="Coyle M."/>
            <person name="Francisco L."/>
            <person name="Jackson L."/>
            <person name="Javaid M."/>
            <person name="Korchina V."/>
            <person name="Kovar C."/>
            <person name="Mata R."/>
            <person name="Mathew T."/>
            <person name="Ngo R."/>
            <person name="Nguyen L."/>
            <person name="Nguyen N."/>
            <person name="Okwuonu G."/>
            <person name="Ongeri F."/>
            <person name="Pham C."/>
            <person name="Simmons D."/>
            <person name="Wilczek-Boney K."/>
            <person name="Hale W."/>
            <person name="Jakkamsetti A."/>
            <person name="Pham P."/>
            <person name="Ruth R."/>
            <person name="San Lucas F."/>
            <person name="Warren J."/>
            <person name="Zhang J."/>
            <person name="Zhao Z."/>
            <person name="Zhou C."/>
            <person name="Zhu D."/>
            <person name="Lee S."/>
            <person name="Bess C."/>
            <person name="Blankenburg K."/>
            <person name="Forbes L."/>
            <person name="Fu Q."/>
            <person name="Gubbala S."/>
            <person name="Hirani K."/>
            <person name="Jayaseelan J.C."/>
            <person name="Lara F."/>
            <person name="Munidasa M."/>
            <person name="Palculict T."/>
            <person name="Patil S."/>
            <person name="Pu L.-L."/>
            <person name="Saada N."/>
            <person name="Tang L."/>
            <person name="Weissenberger G."/>
            <person name="Zhu Y."/>
            <person name="Hemphill L."/>
            <person name="Shang Y."/>
            <person name="Youmans B."/>
            <person name="Ayvaz T."/>
            <person name="Ross M."/>
            <person name="Santibanez J."/>
            <person name="Aqrawi P."/>
            <person name="Gross S."/>
            <person name="Joshi V."/>
            <person name="Fowler G."/>
            <person name="Nazareth L."/>
            <person name="Reid J."/>
            <person name="Worley K."/>
            <person name="Petrosino J."/>
            <person name="Highlander S."/>
            <person name="Gibbs R."/>
        </authorList>
    </citation>
    <scope>NUCLEOTIDE SEQUENCE [LARGE SCALE GENOMIC DNA]</scope>
    <source>
        <strain evidence="1 2">DSM 3986</strain>
    </source>
</reference>
<evidence type="ECO:0000313" key="2">
    <source>
        <dbReference type="Proteomes" id="UP000003434"/>
    </source>
</evidence>
<dbReference type="HOGENOM" id="CLU_2601652_0_0_9"/>
<dbReference type="Proteomes" id="UP000003434">
    <property type="component" value="Unassembled WGS sequence"/>
</dbReference>